<proteinExistence type="inferred from homology"/>
<sequence>MNYAKTMALRVCRQSYALRNVAKSLLSSPAARCQSTLSAPDLSLPVTHLNEEESMMKEAAAKFAKERIAPYVQEMDAKGETHPDVLQGMFENGFMGIEVEPEYGGPGSSFAVANMVIEELSKVDPAISVCCDIHNTLIITALRNYGTKAQKDKYLPMAVTDSVGSFCLSEPSSGSDAFAMKTKATRDGDDYVISGQKCWISSATFAKIFLVFANADFTKGYRGITAFLVDRDTKGLVIGKPENKLGIRASPTCPVYFEDVRVPASNVLGEVGKGYKISMELLNEGRIGIGAQMIGLAQGCMDATVPYIMEREQFGQKLWDFQSMQHQVAHVATQIEAARTMVYNAIRLREAGQPFIKEAAMCKLLSAEVASLTTSKCLEWMGGVGFTKDYPVEKFYRDCKIGAIYEGTNNIQLNTIAKLIKEEYLRQ</sequence>
<feature type="domain" description="Acyl-CoA oxidase/dehydrogenase middle" evidence="24">
    <location>
        <begin position="165"/>
        <end position="260"/>
    </location>
</feature>
<evidence type="ECO:0000256" key="20">
    <source>
        <dbReference type="ARBA" id="ARBA00049552"/>
    </source>
</evidence>
<comment type="catalytic activity">
    <reaction evidence="18">
        <text>butanoyl-CoA + oxidized [electron-transfer flavoprotein] + H(+) = (2E)-butenoyl-CoA + reduced [electron-transfer flavoprotein]</text>
        <dbReference type="Rhea" id="RHEA:24004"/>
        <dbReference type="Rhea" id="RHEA-COMP:10685"/>
        <dbReference type="Rhea" id="RHEA-COMP:10686"/>
        <dbReference type="ChEBI" id="CHEBI:15378"/>
        <dbReference type="ChEBI" id="CHEBI:57332"/>
        <dbReference type="ChEBI" id="CHEBI:57371"/>
        <dbReference type="ChEBI" id="CHEBI:57692"/>
        <dbReference type="ChEBI" id="CHEBI:58307"/>
    </reaction>
    <physiologicalReaction direction="left-to-right" evidence="18">
        <dbReference type="Rhea" id="RHEA:24005"/>
    </physiologicalReaction>
</comment>
<feature type="domain" description="Acyl-CoA dehydrogenase/oxidase N-terminal" evidence="25">
    <location>
        <begin position="50"/>
        <end position="159"/>
    </location>
</feature>
<dbReference type="OMA" id="DAMFSYC"/>
<dbReference type="InterPro" id="IPR037069">
    <property type="entry name" value="AcylCoA_DH/ox_N_sf"/>
</dbReference>
<dbReference type="PANTHER" id="PTHR43884">
    <property type="entry name" value="ACYL-COA DEHYDROGENASE"/>
    <property type="match status" value="1"/>
</dbReference>
<reference evidence="27" key="1">
    <citation type="submission" date="2015-02" db="EMBL/GenBank/DDBJ databases">
        <title>Genome sequencing for Strongylocentrotus purpuratus.</title>
        <authorList>
            <person name="Murali S."/>
            <person name="Liu Y."/>
            <person name="Vee V."/>
            <person name="English A."/>
            <person name="Wang M."/>
            <person name="Skinner E."/>
            <person name="Han Y."/>
            <person name="Muzny D.M."/>
            <person name="Worley K.C."/>
            <person name="Gibbs R.A."/>
        </authorList>
    </citation>
    <scope>NUCLEOTIDE SEQUENCE</scope>
</reference>
<evidence type="ECO:0000256" key="8">
    <source>
        <dbReference type="ARBA" id="ARBA00023002"/>
    </source>
</evidence>
<dbReference type="CTD" id="36"/>
<dbReference type="KEGG" id="spu:593139"/>
<dbReference type="AlphaFoldDB" id="A0A7M7SYZ7"/>
<evidence type="ECO:0000256" key="22">
    <source>
        <dbReference type="RuleBase" id="RU362125"/>
    </source>
</evidence>
<accession>A0A7M7SYZ7</accession>
<comment type="pathway">
    <text evidence="10">Amino-acid degradation; L-isoleucine degradation.</text>
</comment>
<dbReference type="InterPro" id="IPR009075">
    <property type="entry name" value="AcylCo_DH/oxidase_C"/>
</dbReference>
<comment type="catalytic activity">
    <reaction evidence="17">
        <text>(2R)-2-methylbutanoyl-CoA + oxidized [electron-transfer flavoprotein] + H(+) = ethylacryloyl-CoA + reduced [electron-transfer flavoprotein]</text>
        <dbReference type="Rhea" id="RHEA:65296"/>
        <dbReference type="Rhea" id="RHEA-COMP:10685"/>
        <dbReference type="Rhea" id="RHEA-COMP:10686"/>
        <dbReference type="ChEBI" id="CHEBI:15378"/>
        <dbReference type="ChEBI" id="CHEBI:57692"/>
        <dbReference type="ChEBI" id="CHEBI:58307"/>
        <dbReference type="ChEBI" id="CHEBI:156439"/>
        <dbReference type="ChEBI" id="CHEBI:156440"/>
    </reaction>
    <physiologicalReaction direction="left-to-right" evidence="17">
        <dbReference type="Rhea" id="RHEA:65297"/>
    </physiologicalReaction>
</comment>
<keyword evidence="8 22" id="KW-0560">Oxidoreductase</keyword>
<evidence type="ECO:0000259" key="25">
    <source>
        <dbReference type="Pfam" id="PF02771"/>
    </source>
</evidence>
<evidence type="ECO:0000256" key="21">
    <source>
        <dbReference type="ARBA" id="ARBA00051903"/>
    </source>
</evidence>
<dbReference type="CDD" id="cd01158">
    <property type="entry name" value="SCAD_SBCAD"/>
    <property type="match status" value="1"/>
</dbReference>
<dbReference type="PIRSF" id="PIRSF016578">
    <property type="entry name" value="HsaA"/>
    <property type="match status" value="1"/>
</dbReference>
<keyword evidence="5 22" id="KW-0285">Flavoprotein</keyword>
<comment type="catalytic activity">
    <reaction evidence="16">
        <text>valproyl-CoA + oxidized [electron-transfer flavoprotein] + H(+) = (2E)-2-propylpent-2-enoyl-CoA + reduced [electron-transfer flavoprotein]</text>
        <dbReference type="Rhea" id="RHEA:65344"/>
        <dbReference type="Rhea" id="RHEA-COMP:10685"/>
        <dbReference type="Rhea" id="RHEA-COMP:10686"/>
        <dbReference type="ChEBI" id="CHEBI:15378"/>
        <dbReference type="ChEBI" id="CHEBI:57692"/>
        <dbReference type="ChEBI" id="CHEBI:58307"/>
        <dbReference type="ChEBI" id="CHEBI:156457"/>
        <dbReference type="ChEBI" id="CHEBI:156458"/>
    </reaction>
    <physiologicalReaction direction="left-to-right" evidence="16">
        <dbReference type="Rhea" id="RHEA:65345"/>
    </physiologicalReaction>
</comment>
<evidence type="ECO:0000256" key="19">
    <source>
        <dbReference type="ARBA" id="ARBA00049192"/>
    </source>
</evidence>
<evidence type="ECO:0000256" key="1">
    <source>
        <dbReference type="ARBA" id="ARBA00001974"/>
    </source>
</evidence>
<dbReference type="PROSITE" id="PS00073">
    <property type="entry name" value="ACYL_COA_DH_2"/>
    <property type="match status" value="1"/>
</dbReference>
<comment type="subunit">
    <text evidence="4">Homotetramer.</text>
</comment>
<dbReference type="InParanoid" id="A0A7M7SYZ7"/>
<comment type="catalytic activity">
    <reaction evidence="21">
        <text>2-methylpropanoyl-CoA + oxidized [electron-transfer flavoprotein] + H(+) = 2-methylpropenoyl-CoA + reduced [electron-transfer flavoprotein]</text>
        <dbReference type="Rhea" id="RHEA:44180"/>
        <dbReference type="Rhea" id="RHEA-COMP:10685"/>
        <dbReference type="Rhea" id="RHEA-COMP:10686"/>
        <dbReference type="ChEBI" id="CHEBI:15378"/>
        <dbReference type="ChEBI" id="CHEBI:57338"/>
        <dbReference type="ChEBI" id="CHEBI:57692"/>
        <dbReference type="ChEBI" id="CHEBI:58307"/>
        <dbReference type="ChEBI" id="CHEBI:62500"/>
    </reaction>
    <physiologicalReaction direction="left-to-right" evidence="21">
        <dbReference type="Rhea" id="RHEA:44181"/>
    </physiologicalReaction>
</comment>
<dbReference type="SUPFAM" id="SSF47203">
    <property type="entry name" value="Acyl-CoA dehydrogenase C-terminal domain-like"/>
    <property type="match status" value="1"/>
</dbReference>
<dbReference type="EnsemblMetazoa" id="XM_030985739">
    <property type="protein sequence ID" value="XP_030841599"/>
    <property type="gene ID" value="LOC593139"/>
</dbReference>
<dbReference type="Pfam" id="PF02771">
    <property type="entry name" value="Acyl-CoA_dh_N"/>
    <property type="match status" value="1"/>
</dbReference>
<evidence type="ECO:0000256" key="14">
    <source>
        <dbReference type="ARBA" id="ARBA00042821"/>
    </source>
</evidence>
<feature type="domain" description="Acyl-CoA dehydrogenase/oxidase C-terminal" evidence="23">
    <location>
        <begin position="272"/>
        <end position="418"/>
    </location>
</feature>
<dbReference type="FunFam" id="1.10.540.10:FF:000026">
    <property type="entry name" value="Acyl-CoA dehydrogenase medium chain"/>
    <property type="match status" value="1"/>
</dbReference>
<dbReference type="InterPro" id="IPR046373">
    <property type="entry name" value="Acyl-CoA_Oxase/DH_mid-dom_sf"/>
</dbReference>
<keyword evidence="27" id="KW-1185">Reference proteome</keyword>
<evidence type="ECO:0000256" key="7">
    <source>
        <dbReference type="ARBA" id="ARBA00022832"/>
    </source>
</evidence>
<keyword evidence="9" id="KW-0443">Lipid metabolism</keyword>
<evidence type="ECO:0000256" key="11">
    <source>
        <dbReference type="ARBA" id="ARBA00039036"/>
    </source>
</evidence>
<evidence type="ECO:0000256" key="5">
    <source>
        <dbReference type="ARBA" id="ARBA00022630"/>
    </source>
</evidence>
<dbReference type="GO" id="GO:0003995">
    <property type="term" value="F:acyl-CoA dehydrogenase activity"/>
    <property type="evidence" value="ECO:0000318"/>
    <property type="project" value="GO_Central"/>
</dbReference>
<dbReference type="InterPro" id="IPR009100">
    <property type="entry name" value="AcylCoA_DH/oxidase_NM_dom_sf"/>
</dbReference>
<keyword evidence="7" id="KW-0276">Fatty acid metabolism</keyword>
<keyword evidence="6 22" id="KW-0274">FAD</keyword>
<name>A0A7M7SYZ7_STRPU</name>
<evidence type="ECO:0000259" key="24">
    <source>
        <dbReference type="Pfam" id="PF02770"/>
    </source>
</evidence>
<evidence type="ECO:0000313" key="27">
    <source>
        <dbReference type="Proteomes" id="UP000007110"/>
    </source>
</evidence>
<evidence type="ECO:0000256" key="4">
    <source>
        <dbReference type="ARBA" id="ARBA00011881"/>
    </source>
</evidence>
<evidence type="ECO:0000256" key="16">
    <source>
        <dbReference type="ARBA" id="ARBA00048307"/>
    </source>
</evidence>
<comment type="cofactor">
    <cofactor evidence="1 22">
        <name>FAD</name>
        <dbReference type="ChEBI" id="CHEBI:57692"/>
    </cofactor>
</comment>
<evidence type="ECO:0000313" key="26">
    <source>
        <dbReference type="EnsemblMetazoa" id="XP_030841599"/>
    </source>
</evidence>
<dbReference type="OrthoDB" id="10262177at2759"/>
<dbReference type="GeneID" id="593139"/>
<dbReference type="InterPro" id="IPR006091">
    <property type="entry name" value="Acyl-CoA_Oxase/DH_mid-dom"/>
</dbReference>
<evidence type="ECO:0000256" key="3">
    <source>
        <dbReference type="ARBA" id="ARBA00009347"/>
    </source>
</evidence>
<dbReference type="PROSITE" id="PS00072">
    <property type="entry name" value="ACYL_COA_DH_1"/>
    <property type="match status" value="1"/>
</dbReference>
<dbReference type="PANTHER" id="PTHR43884:SF1">
    <property type="entry name" value="SHORT_BRANCHED CHAIN SPECIFIC ACYL-COA DEHYDROGENASE, MITOCHONDRIAL"/>
    <property type="match status" value="1"/>
</dbReference>
<dbReference type="Gene3D" id="2.40.110.10">
    <property type="entry name" value="Butyryl-CoA Dehydrogenase, subunit A, domain 2"/>
    <property type="match status" value="1"/>
</dbReference>
<evidence type="ECO:0000256" key="18">
    <source>
        <dbReference type="ARBA" id="ARBA00049096"/>
    </source>
</evidence>
<comment type="catalytic activity">
    <reaction evidence="20">
        <text>(2S)-2-methylbutanoyl-CoA + oxidized [electron-transfer flavoprotein] + H(+) = (2E)-2-methylbut-2-enoyl-CoA + reduced [electron-transfer flavoprotein]</text>
        <dbReference type="Rhea" id="RHEA:48256"/>
        <dbReference type="Rhea" id="RHEA-COMP:10685"/>
        <dbReference type="Rhea" id="RHEA-COMP:10686"/>
        <dbReference type="ChEBI" id="CHEBI:15378"/>
        <dbReference type="ChEBI" id="CHEBI:57337"/>
        <dbReference type="ChEBI" id="CHEBI:57692"/>
        <dbReference type="ChEBI" id="CHEBI:58307"/>
        <dbReference type="ChEBI" id="CHEBI:88166"/>
    </reaction>
    <physiologicalReaction direction="left-to-right" evidence="20">
        <dbReference type="Rhea" id="RHEA:48257"/>
    </physiologicalReaction>
</comment>
<dbReference type="InterPro" id="IPR013786">
    <property type="entry name" value="AcylCoA_DH/ox_N"/>
</dbReference>
<evidence type="ECO:0000256" key="10">
    <source>
        <dbReference type="ARBA" id="ARBA00037895"/>
    </source>
</evidence>
<dbReference type="GO" id="GO:0003853">
    <property type="term" value="F:short-chain 2-methyl fatty acyl-CoA dehydrogenase activity"/>
    <property type="evidence" value="ECO:0007669"/>
    <property type="project" value="UniProtKB-EC"/>
</dbReference>
<evidence type="ECO:0000259" key="23">
    <source>
        <dbReference type="Pfam" id="PF00441"/>
    </source>
</evidence>
<dbReference type="Gene3D" id="1.20.140.10">
    <property type="entry name" value="Butyryl-CoA Dehydrogenase, subunit A, domain 3"/>
    <property type="match status" value="1"/>
</dbReference>
<evidence type="ECO:0000256" key="9">
    <source>
        <dbReference type="ARBA" id="ARBA00023098"/>
    </source>
</evidence>
<comment type="catalytic activity">
    <reaction evidence="19">
        <text>hexanoyl-CoA + oxidized [electron-transfer flavoprotein] + H(+) = (2E)-hexenoyl-CoA + reduced [electron-transfer flavoprotein]</text>
        <dbReference type="Rhea" id="RHEA:43464"/>
        <dbReference type="Rhea" id="RHEA-COMP:10685"/>
        <dbReference type="Rhea" id="RHEA-COMP:10686"/>
        <dbReference type="ChEBI" id="CHEBI:15378"/>
        <dbReference type="ChEBI" id="CHEBI:57692"/>
        <dbReference type="ChEBI" id="CHEBI:58307"/>
        <dbReference type="ChEBI" id="CHEBI:62077"/>
        <dbReference type="ChEBI" id="CHEBI:62620"/>
    </reaction>
    <physiologicalReaction direction="left-to-right" evidence="19">
        <dbReference type="Rhea" id="RHEA:43465"/>
    </physiologicalReaction>
</comment>
<dbReference type="EC" id="1.3.8.5" evidence="11"/>
<dbReference type="FunFam" id="2.40.110.10:FF:000001">
    <property type="entry name" value="Acyl-CoA dehydrogenase, mitochondrial"/>
    <property type="match status" value="1"/>
</dbReference>
<dbReference type="InterPro" id="IPR006089">
    <property type="entry name" value="Acyl-CoA_DH_CS"/>
</dbReference>
<evidence type="ECO:0000256" key="17">
    <source>
        <dbReference type="ARBA" id="ARBA00048592"/>
    </source>
</evidence>
<evidence type="ECO:0000256" key="6">
    <source>
        <dbReference type="ARBA" id="ARBA00022827"/>
    </source>
</evidence>
<protein>
    <recommendedName>
        <fullName evidence="12">Short/branched chain specific acyl-CoA dehydrogenase, mitochondrial</fullName>
        <ecNumber evidence="11">1.3.8.5</ecNumber>
    </recommendedName>
    <alternativeName>
        <fullName evidence="14">2-methyl branched chain acyl-CoA dehydrogenase</fullName>
    </alternativeName>
    <alternativeName>
        <fullName evidence="13">2-methylbutyryl-coenzyme A dehydrogenase</fullName>
    </alternativeName>
</protein>
<dbReference type="SUPFAM" id="SSF56645">
    <property type="entry name" value="Acyl-CoA dehydrogenase NM domain-like"/>
    <property type="match status" value="1"/>
</dbReference>
<dbReference type="Gene3D" id="1.10.540.10">
    <property type="entry name" value="Acyl-CoA dehydrogenase/oxidase, N-terminal domain"/>
    <property type="match status" value="1"/>
</dbReference>
<dbReference type="Pfam" id="PF00441">
    <property type="entry name" value="Acyl-CoA_dh_1"/>
    <property type="match status" value="1"/>
</dbReference>
<comment type="pathway">
    <text evidence="2">Lipid metabolism; mitochondrial fatty acid beta-oxidation.</text>
</comment>
<dbReference type="Pfam" id="PF02770">
    <property type="entry name" value="Acyl-CoA_dh_M"/>
    <property type="match status" value="1"/>
</dbReference>
<dbReference type="FunCoup" id="A0A7M7SYZ7">
    <property type="interactions" value="1276"/>
</dbReference>
<evidence type="ECO:0000256" key="2">
    <source>
        <dbReference type="ARBA" id="ARBA00005198"/>
    </source>
</evidence>
<dbReference type="Proteomes" id="UP000007110">
    <property type="component" value="Unassembled WGS sequence"/>
</dbReference>
<dbReference type="GO" id="GO:0005739">
    <property type="term" value="C:mitochondrion"/>
    <property type="evidence" value="ECO:0000318"/>
    <property type="project" value="GO_Central"/>
</dbReference>
<dbReference type="InterPro" id="IPR036250">
    <property type="entry name" value="AcylCo_DH-like_C"/>
</dbReference>
<comment type="catalytic activity">
    <reaction evidence="15">
        <text>2-methylbutanoyl-CoA + oxidized [electron-transfer flavoprotein] + H(+) = (2E)-2-methylbut-2-enoyl-CoA + reduced [electron-transfer flavoprotein]</text>
        <dbReference type="Rhea" id="RHEA:43780"/>
        <dbReference type="Rhea" id="RHEA-COMP:10685"/>
        <dbReference type="Rhea" id="RHEA-COMP:10686"/>
        <dbReference type="ChEBI" id="CHEBI:15378"/>
        <dbReference type="ChEBI" id="CHEBI:57336"/>
        <dbReference type="ChEBI" id="CHEBI:57337"/>
        <dbReference type="ChEBI" id="CHEBI:57692"/>
        <dbReference type="ChEBI" id="CHEBI:58307"/>
        <dbReference type="EC" id="1.3.8.5"/>
    </reaction>
    <physiologicalReaction direction="left-to-right" evidence="15">
        <dbReference type="Rhea" id="RHEA:43781"/>
    </physiologicalReaction>
</comment>
<organism evidence="26 27">
    <name type="scientific">Strongylocentrotus purpuratus</name>
    <name type="common">Purple sea urchin</name>
    <dbReference type="NCBI Taxonomy" id="7668"/>
    <lineage>
        <taxon>Eukaryota</taxon>
        <taxon>Metazoa</taxon>
        <taxon>Echinodermata</taxon>
        <taxon>Eleutherozoa</taxon>
        <taxon>Echinozoa</taxon>
        <taxon>Echinoidea</taxon>
        <taxon>Euechinoidea</taxon>
        <taxon>Echinacea</taxon>
        <taxon>Camarodonta</taxon>
        <taxon>Echinidea</taxon>
        <taxon>Strongylocentrotidae</taxon>
        <taxon>Strongylocentrotus</taxon>
    </lineage>
</organism>
<dbReference type="GO" id="GO:0050660">
    <property type="term" value="F:flavin adenine dinucleotide binding"/>
    <property type="evidence" value="ECO:0007669"/>
    <property type="project" value="InterPro"/>
</dbReference>
<evidence type="ECO:0000256" key="13">
    <source>
        <dbReference type="ARBA" id="ARBA00041537"/>
    </source>
</evidence>
<reference evidence="26" key="2">
    <citation type="submission" date="2021-01" db="UniProtKB">
        <authorList>
            <consortium name="EnsemblMetazoa"/>
        </authorList>
    </citation>
    <scope>IDENTIFICATION</scope>
</reference>
<dbReference type="FunFam" id="1.20.140.10:FF:000002">
    <property type="entry name" value="Acyl-CoA dehydrogenase short/branched chain"/>
    <property type="match status" value="1"/>
</dbReference>
<evidence type="ECO:0000256" key="15">
    <source>
        <dbReference type="ARBA" id="ARBA00048235"/>
    </source>
</evidence>
<dbReference type="GO" id="GO:0006631">
    <property type="term" value="P:fatty acid metabolic process"/>
    <property type="evidence" value="ECO:0007669"/>
    <property type="project" value="UniProtKB-KW"/>
</dbReference>
<dbReference type="RefSeq" id="XP_030841599.1">
    <property type="nucleotide sequence ID" value="XM_030985739.1"/>
</dbReference>
<evidence type="ECO:0000256" key="12">
    <source>
        <dbReference type="ARBA" id="ARBA00039850"/>
    </source>
</evidence>
<comment type="similarity">
    <text evidence="3 22">Belongs to the acyl-CoA dehydrogenase family.</text>
</comment>